<dbReference type="InterPro" id="IPR050302">
    <property type="entry name" value="Rab_GAP_TBC_domain"/>
</dbReference>
<dbReference type="WBParaSite" id="SRAE_X000145700.1">
    <property type="protein sequence ID" value="SRAE_X000145700.1"/>
    <property type="gene ID" value="WBGene00267028"/>
</dbReference>
<dbReference type="PROSITE" id="PS50086">
    <property type="entry name" value="TBC_RABGAP"/>
    <property type="match status" value="1"/>
</dbReference>
<evidence type="ECO:0000256" key="4">
    <source>
        <dbReference type="PROSITE-ProRule" id="PRU00192"/>
    </source>
</evidence>
<dbReference type="CDD" id="cd17688">
    <property type="entry name" value="RUN_SGSM3"/>
    <property type="match status" value="1"/>
</dbReference>
<proteinExistence type="inferred from homology"/>
<dbReference type="WormBase" id="SRAE_X000145700">
    <property type="protein sequence ID" value="SRP03118"/>
    <property type="gene ID" value="WBGene00267028"/>
</dbReference>
<dbReference type="InterPro" id="IPR036028">
    <property type="entry name" value="SH3-like_dom_sf"/>
</dbReference>
<dbReference type="SMART" id="SM00164">
    <property type="entry name" value="TBC"/>
    <property type="match status" value="1"/>
</dbReference>
<dbReference type="SUPFAM" id="SSF50044">
    <property type="entry name" value="SH3-domain"/>
    <property type="match status" value="1"/>
</dbReference>
<evidence type="ECO:0000256" key="2">
    <source>
        <dbReference type="ARBA" id="ARBA00022443"/>
    </source>
</evidence>
<name>A0A090MNT4_STRRB</name>
<dbReference type="SMART" id="SM00593">
    <property type="entry name" value="RUN"/>
    <property type="match status" value="1"/>
</dbReference>
<dbReference type="Gene3D" id="1.20.58.900">
    <property type="match status" value="1"/>
</dbReference>
<dbReference type="InterPro" id="IPR001452">
    <property type="entry name" value="SH3_domain"/>
</dbReference>
<dbReference type="PROSITE" id="PS50002">
    <property type="entry name" value="SH3"/>
    <property type="match status" value="1"/>
</dbReference>
<dbReference type="RefSeq" id="XP_024498922.1">
    <property type="nucleotide sequence ID" value="XM_024649185.1"/>
</dbReference>
<dbReference type="SUPFAM" id="SSF140741">
    <property type="entry name" value="RUN domain-like"/>
    <property type="match status" value="1"/>
</dbReference>
<dbReference type="InterPro" id="IPR004012">
    <property type="entry name" value="Run_dom"/>
</dbReference>
<dbReference type="PANTHER" id="PTHR47219">
    <property type="entry name" value="RAB GTPASE-ACTIVATING PROTEIN 1-LIKE"/>
    <property type="match status" value="1"/>
</dbReference>
<reference evidence="8" key="2">
    <citation type="submission" date="2014-09" db="EMBL/GenBank/DDBJ databases">
        <authorList>
            <person name="Aslett A.Martin."/>
        </authorList>
    </citation>
    <scope>NUCLEOTIDE SEQUENCE</scope>
    <source>
        <strain evidence="8">ED321 Heterogonic</strain>
    </source>
</reference>
<evidence type="ECO:0000256" key="1">
    <source>
        <dbReference type="ARBA" id="ARBA00006296"/>
    </source>
</evidence>
<evidence type="ECO:0000313" key="9">
    <source>
        <dbReference type="Proteomes" id="UP000035682"/>
    </source>
</evidence>
<dbReference type="EMBL" id="LN609396">
    <property type="protein sequence ID" value="CEF59711.1"/>
    <property type="molecule type" value="Genomic_DNA"/>
</dbReference>
<dbReference type="FunFam" id="1.10.8.270:FF:000051">
    <property type="entry name" value="TBC (Tre-2/Bub2/Cdc16) domain family"/>
    <property type="match status" value="1"/>
</dbReference>
<dbReference type="InterPro" id="IPR037213">
    <property type="entry name" value="Run_dom_sf"/>
</dbReference>
<feature type="domain" description="RUN" evidence="7">
    <location>
        <begin position="597"/>
        <end position="761"/>
    </location>
</feature>
<dbReference type="PROSITE" id="PS50826">
    <property type="entry name" value="RUN"/>
    <property type="match status" value="1"/>
</dbReference>
<keyword evidence="9" id="KW-1185">Reference proteome</keyword>
<gene>
    <name evidence="8 10 11" type="ORF">SRAE_X000145700</name>
</gene>
<dbReference type="SMART" id="SM00326">
    <property type="entry name" value="SH3"/>
    <property type="match status" value="1"/>
</dbReference>
<dbReference type="AlphaFoldDB" id="A0A090MNT4"/>
<dbReference type="Pfam" id="PF00018">
    <property type="entry name" value="SH3_1"/>
    <property type="match status" value="1"/>
</dbReference>
<dbReference type="Pfam" id="PF00566">
    <property type="entry name" value="RabGAP-TBC"/>
    <property type="match status" value="1"/>
</dbReference>
<evidence type="ECO:0000313" key="11">
    <source>
        <dbReference type="WormBase" id="SRAE_X000145700"/>
    </source>
</evidence>
<dbReference type="SUPFAM" id="SSF47923">
    <property type="entry name" value="Ypt/Rab-GAP domain of gyp1p"/>
    <property type="match status" value="2"/>
</dbReference>
<sequence length="831" mass="97366">MSKYKKGGNVIEELESDDEKIINRIEEPIIIENISINSNYFNLEGDKPLSGIIKTIIPKTFEISENEFNIFGFRKCKNNDESEEEYELRLGASVCNDDISRRKMKWLAHIEFTNENLDKHLMWGDIDMNKLKNGKFEEIIYSEGIPHSLRPFLWTILSGGLKKKKKSIFKYEQVVKQCMTKLNISINTQIEKDVLRTLPNNICFLNENSYGTNSLRNILKSIAFLYPDLGYCQGIGMVVANILLVCPEEYTFWIMVSIIEDILPTNYYSHSLVDLQIDQKIIQHLIKIHIPELYDCLINKNIDLSMVTANWFLTIFASSLRTDFLFRIWDLFLVYGCSIIFRIIISMFKINEEQIICMCRDNDTIINIDIFNYISKIPKNIKKIEDIIEMSMSFDYVISPKIIQELRNDFQNVINENCGIYKKISKEHLLNKQAIVSAQLFKSKSFLQQIFNSSSNNDKFDIKMKNIRQTEIIINLKNAIGRLIKHFECCNENHKFNNKNIVEYELFNYIKEKELFLKKRREGRKRARALLNFNSQEEDELGFLKNDVITIINDKDEHCWIGEINNRRGWFPAKFVEIINEIGKSYCSYGDETINEDVSRIIREHFMTAISTIFENEIRNDMNYHPYQFIEEISNNIIQKNCRIIDSRLALCNTFKLEQDEKILSPEELLFRSVHNINSTYNTISCKQKNDIKFRSLIAFGLNEQCLHLWFGALCDSVIHESIRKKYYKGTSFIRSPGWVQITCELRVLSQMSFNLNVDYELSQNIFKNSLIKNLNKNVKNNVISKISSPMSQEILNNGNTKKLSNTTTHEPLKEGVQDVLIKHQLFSWDL</sequence>
<evidence type="ECO:0000259" key="5">
    <source>
        <dbReference type="PROSITE" id="PS50002"/>
    </source>
</evidence>
<dbReference type="InterPro" id="IPR000195">
    <property type="entry name" value="Rab-GAP-TBC_dom"/>
</dbReference>
<dbReference type="CTD" id="36384522"/>
<dbReference type="Proteomes" id="UP000035682">
    <property type="component" value="Unplaced"/>
</dbReference>
<dbReference type="Pfam" id="PF02759">
    <property type="entry name" value="RUN"/>
    <property type="match status" value="1"/>
</dbReference>
<feature type="domain" description="SH3" evidence="5">
    <location>
        <begin position="522"/>
        <end position="581"/>
    </location>
</feature>
<dbReference type="GO" id="GO:0031267">
    <property type="term" value="F:small GTPase binding"/>
    <property type="evidence" value="ECO:0007669"/>
    <property type="project" value="TreeGrafter"/>
</dbReference>
<evidence type="ECO:0000259" key="7">
    <source>
        <dbReference type="PROSITE" id="PS50826"/>
    </source>
</evidence>
<dbReference type="Gene3D" id="1.10.472.80">
    <property type="entry name" value="Ypt/Rab-GAP domain of gyp1p, domain 3"/>
    <property type="match status" value="1"/>
</dbReference>
<dbReference type="InterPro" id="IPR035969">
    <property type="entry name" value="Rab-GAP_TBC_sf"/>
</dbReference>
<feature type="domain" description="Rab-GAP TBC" evidence="6">
    <location>
        <begin position="144"/>
        <end position="336"/>
    </location>
</feature>
<evidence type="ECO:0000313" key="10">
    <source>
        <dbReference type="WBParaSite" id="SRAE_X000145700.1"/>
    </source>
</evidence>
<accession>A0A090MNT4</accession>
<protein>
    <recommendedName>
        <fullName evidence="3">RUN and TBC1 domain-containing protein 3</fullName>
    </recommendedName>
</protein>
<dbReference type="GO" id="GO:0005096">
    <property type="term" value="F:GTPase activator activity"/>
    <property type="evidence" value="ECO:0007669"/>
    <property type="project" value="TreeGrafter"/>
</dbReference>
<organism evidence="8">
    <name type="scientific">Strongyloides ratti</name>
    <name type="common">Parasitic roundworm</name>
    <dbReference type="NCBI Taxonomy" id="34506"/>
    <lineage>
        <taxon>Eukaryota</taxon>
        <taxon>Metazoa</taxon>
        <taxon>Ecdysozoa</taxon>
        <taxon>Nematoda</taxon>
        <taxon>Chromadorea</taxon>
        <taxon>Rhabditida</taxon>
        <taxon>Tylenchina</taxon>
        <taxon>Panagrolaimomorpha</taxon>
        <taxon>Strongyloidoidea</taxon>
        <taxon>Strongyloididae</taxon>
        <taxon>Strongyloides</taxon>
    </lineage>
</organism>
<keyword evidence="2 4" id="KW-0728">SH3 domain</keyword>
<comment type="similarity">
    <text evidence="1">Belongs to the small G protein signaling modulator family.</text>
</comment>
<dbReference type="PANTHER" id="PTHR47219:SF13">
    <property type="entry name" value="RUN AND TBC1 DOMAIN-CONTAINING PROTEIN 3"/>
    <property type="match status" value="1"/>
</dbReference>
<reference evidence="9" key="1">
    <citation type="submission" date="2014-09" db="EMBL/GenBank/DDBJ databases">
        <authorList>
            <person name="Martin A.A."/>
        </authorList>
    </citation>
    <scope>NUCLEOTIDE SEQUENCE</scope>
    <source>
        <strain evidence="9">ED321</strain>
    </source>
</reference>
<dbReference type="OMA" id="EIVQKWY"/>
<evidence type="ECO:0000256" key="3">
    <source>
        <dbReference type="ARBA" id="ARBA00030864"/>
    </source>
</evidence>
<reference evidence="10" key="3">
    <citation type="submission" date="2020-12" db="UniProtKB">
        <authorList>
            <consortium name="WormBaseParasite"/>
        </authorList>
    </citation>
    <scope>IDENTIFICATION</scope>
</reference>
<evidence type="ECO:0000313" key="8">
    <source>
        <dbReference type="EMBL" id="CEF59711.1"/>
    </source>
</evidence>
<dbReference type="OrthoDB" id="44736at2759"/>
<dbReference type="Gene3D" id="2.30.30.40">
    <property type="entry name" value="SH3 Domains"/>
    <property type="match status" value="1"/>
</dbReference>
<dbReference type="Gene3D" id="1.10.8.270">
    <property type="entry name" value="putative rabgap domain of human tbc1 domain family member 14 like domains"/>
    <property type="match status" value="1"/>
</dbReference>
<dbReference type="GeneID" id="36384522"/>
<evidence type="ECO:0000259" key="6">
    <source>
        <dbReference type="PROSITE" id="PS50086"/>
    </source>
</evidence>